<organism evidence="1 2">
    <name type="scientific">Mugilogobius chulae</name>
    <name type="common">yellowstripe goby</name>
    <dbReference type="NCBI Taxonomy" id="88201"/>
    <lineage>
        <taxon>Eukaryota</taxon>
        <taxon>Metazoa</taxon>
        <taxon>Chordata</taxon>
        <taxon>Craniata</taxon>
        <taxon>Vertebrata</taxon>
        <taxon>Euteleostomi</taxon>
        <taxon>Actinopterygii</taxon>
        <taxon>Neopterygii</taxon>
        <taxon>Teleostei</taxon>
        <taxon>Neoteleostei</taxon>
        <taxon>Acanthomorphata</taxon>
        <taxon>Gobiaria</taxon>
        <taxon>Gobiiformes</taxon>
        <taxon>Gobioidei</taxon>
        <taxon>Gobiidae</taxon>
        <taxon>Gobionellinae</taxon>
        <taxon>Mugilogobius</taxon>
    </lineage>
</organism>
<dbReference type="Proteomes" id="UP001460270">
    <property type="component" value="Unassembled WGS sequence"/>
</dbReference>
<comment type="caution">
    <text evidence="1">The sequence shown here is derived from an EMBL/GenBank/DDBJ whole genome shotgun (WGS) entry which is preliminary data.</text>
</comment>
<proteinExistence type="predicted"/>
<sequence length="103" mass="11371">MGPWALAGGLNNLWYGSISAHRVTDALQCLCWGVINVLTINNDYTKKVSKRVVRLTIRPSSKKTVFVSGLKTIGVLPLGWDTKEECKPKARTVVQVYGSHEEA</sequence>
<protein>
    <submittedName>
        <fullName evidence="1">Uncharacterized protein</fullName>
    </submittedName>
</protein>
<name>A0AAW0N327_9GOBI</name>
<dbReference type="EMBL" id="JBBPFD010000017">
    <property type="protein sequence ID" value="KAK7891014.1"/>
    <property type="molecule type" value="Genomic_DNA"/>
</dbReference>
<keyword evidence="2" id="KW-1185">Reference proteome</keyword>
<reference evidence="2" key="1">
    <citation type="submission" date="2024-04" db="EMBL/GenBank/DDBJ databases">
        <title>Salinicola lusitanus LLJ914,a marine bacterium isolated from the Okinawa Trough.</title>
        <authorList>
            <person name="Li J."/>
        </authorList>
    </citation>
    <scope>NUCLEOTIDE SEQUENCE [LARGE SCALE GENOMIC DNA]</scope>
</reference>
<dbReference type="AlphaFoldDB" id="A0AAW0N327"/>
<evidence type="ECO:0000313" key="2">
    <source>
        <dbReference type="Proteomes" id="UP001460270"/>
    </source>
</evidence>
<evidence type="ECO:0000313" key="1">
    <source>
        <dbReference type="EMBL" id="KAK7891014.1"/>
    </source>
</evidence>
<gene>
    <name evidence="1" type="ORF">WMY93_022977</name>
</gene>
<accession>A0AAW0N327</accession>